<evidence type="ECO:0000259" key="9">
    <source>
        <dbReference type="PROSITE" id="PS01124"/>
    </source>
</evidence>
<keyword evidence="3 8" id="KW-0597">Phosphoprotein</keyword>
<evidence type="ECO:0000256" key="2">
    <source>
        <dbReference type="ARBA" id="ARBA00022490"/>
    </source>
</evidence>
<proteinExistence type="predicted"/>
<dbReference type="SMART" id="SM00342">
    <property type="entry name" value="HTH_ARAC"/>
    <property type="match status" value="1"/>
</dbReference>
<comment type="caution">
    <text evidence="11">The sequence shown here is derived from an EMBL/GenBank/DDBJ whole genome shotgun (WGS) entry which is preliminary data.</text>
</comment>
<keyword evidence="5" id="KW-0805">Transcription regulation</keyword>
<evidence type="ECO:0000313" key="11">
    <source>
        <dbReference type="EMBL" id="NMO95465.1"/>
    </source>
</evidence>
<feature type="domain" description="HTH araC/xylS-type" evidence="9">
    <location>
        <begin position="414"/>
        <end position="515"/>
    </location>
</feature>
<keyword evidence="6" id="KW-0238">DNA-binding</keyword>
<dbReference type="CDD" id="cd17536">
    <property type="entry name" value="REC_YesN-like"/>
    <property type="match status" value="1"/>
</dbReference>
<dbReference type="Pfam" id="PF00072">
    <property type="entry name" value="Response_reg"/>
    <property type="match status" value="1"/>
</dbReference>
<keyword evidence="7" id="KW-0804">Transcription</keyword>
<dbReference type="SUPFAM" id="SSF52172">
    <property type="entry name" value="CheY-like"/>
    <property type="match status" value="1"/>
</dbReference>
<keyword evidence="4" id="KW-0902">Two-component regulatory system</keyword>
<evidence type="ECO:0000256" key="7">
    <source>
        <dbReference type="ARBA" id="ARBA00023163"/>
    </source>
</evidence>
<dbReference type="GO" id="GO:0003700">
    <property type="term" value="F:DNA-binding transcription factor activity"/>
    <property type="evidence" value="ECO:0007669"/>
    <property type="project" value="InterPro"/>
</dbReference>
<dbReference type="PANTHER" id="PTHR42713:SF3">
    <property type="entry name" value="TRANSCRIPTIONAL REGULATORY PROTEIN HPTR"/>
    <property type="match status" value="1"/>
</dbReference>
<dbReference type="PROSITE" id="PS01124">
    <property type="entry name" value="HTH_ARAC_FAMILY_2"/>
    <property type="match status" value="1"/>
</dbReference>
<dbReference type="Proteomes" id="UP000565468">
    <property type="component" value="Unassembled WGS sequence"/>
</dbReference>
<evidence type="ECO:0000259" key="10">
    <source>
        <dbReference type="PROSITE" id="PS50110"/>
    </source>
</evidence>
<evidence type="ECO:0000256" key="5">
    <source>
        <dbReference type="ARBA" id="ARBA00023015"/>
    </source>
</evidence>
<feature type="modified residue" description="4-aspartylphosphate" evidence="8">
    <location>
        <position position="55"/>
    </location>
</feature>
<dbReference type="InterPro" id="IPR018060">
    <property type="entry name" value="HTH_AraC"/>
</dbReference>
<dbReference type="InterPro" id="IPR051552">
    <property type="entry name" value="HptR"/>
</dbReference>
<evidence type="ECO:0000256" key="1">
    <source>
        <dbReference type="ARBA" id="ARBA00004496"/>
    </source>
</evidence>
<dbReference type="RefSeq" id="WP_169504245.1">
    <property type="nucleotide sequence ID" value="NZ_JABBPN010000004.1"/>
</dbReference>
<dbReference type="AlphaFoldDB" id="A0A848M3V4"/>
<evidence type="ECO:0000256" key="8">
    <source>
        <dbReference type="PROSITE-ProRule" id="PRU00169"/>
    </source>
</evidence>
<reference evidence="11 12" key="1">
    <citation type="submission" date="2020-04" db="EMBL/GenBank/DDBJ databases">
        <title>Paenibacillus algicola sp. nov., a novel marine bacterium producing alginate lyase.</title>
        <authorList>
            <person name="Huang H."/>
        </authorList>
    </citation>
    <scope>NUCLEOTIDE SEQUENCE [LARGE SCALE GENOMIC DNA]</scope>
    <source>
        <strain evidence="11 12">L7-75</strain>
    </source>
</reference>
<dbReference type="InterPro" id="IPR001789">
    <property type="entry name" value="Sig_transdc_resp-reg_receiver"/>
</dbReference>
<dbReference type="GO" id="GO:0043565">
    <property type="term" value="F:sequence-specific DNA binding"/>
    <property type="evidence" value="ECO:0007669"/>
    <property type="project" value="InterPro"/>
</dbReference>
<dbReference type="Pfam" id="PF12833">
    <property type="entry name" value="HTH_18"/>
    <property type="match status" value="1"/>
</dbReference>
<dbReference type="GO" id="GO:0000160">
    <property type="term" value="P:phosphorelay signal transduction system"/>
    <property type="evidence" value="ECO:0007669"/>
    <property type="project" value="UniProtKB-KW"/>
</dbReference>
<comment type="subcellular location">
    <subcellularLocation>
        <location evidence="1">Cytoplasm</location>
    </subcellularLocation>
</comment>
<dbReference type="GO" id="GO:0005737">
    <property type="term" value="C:cytoplasm"/>
    <property type="evidence" value="ECO:0007669"/>
    <property type="project" value="UniProtKB-SubCell"/>
</dbReference>
<gene>
    <name evidence="11" type="ORF">HII30_06655</name>
</gene>
<keyword evidence="12" id="KW-1185">Reference proteome</keyword>
<sequence length="517" mass="60209">MYKVLLVDDEFMILDGISSVIEWEVLNTELIGTAQNGQQAMNIVRQNPPDIIITDIRMPGMDGLELVRTVHAIHPDIMFILLTGYSEFEYAKTAMQYGVKHYLLKPCSEESLSEAIGELVESRMIEDDKEAFVQSVRYGLERIKPYAKEQFLKEFLTNKTYGTEEWHYFGELFGFQFQSQQVRVLLFQIDGEHEYEHLFAVKNITEDVFRNPMLSSTVSKHVLILIEDTLTEPELFERIQSIRSIFTKYYNLDLTAALSDSGELAQVRRLYKQTIDCLSHQFYLGKGSLITRRDISNSLDQGRQEDFSYDEEKLIMVIKAGHWDDAERELTQVFQRLSELRMDSAETKSYIIQLFMGIIRLGSSDRIAEYLGRLTTVIESSTFQSVQELVMSISRDIALERFERTRSQHSQLVQSVVQIVHQRLHDEQLTLQMVSNEIYMNPDYVSKVFKREIGEKFTNYVMRLRMERALELLEQDNEIRISHLAEMAGFGGNSPYFSKVFKKHTGLSPSEYKQQYF</sequence>
<dbReference type="Gene3D" id="1.10.10.60">
    <property type="entry name" value="Homeodomain-like"/>
    <property type="match status" value="2"/>
</dbReference>
<dbReference type="EMBL" id="JABBPN010000004">
    <property type="protein sequence ID" value="NMO95465.1"/>
    <property type="molecule type" value="Genomic_DNA"/>
</dbReference>
<feature type="domain" description="Response regulatory" evidence="10">
    <location>
        <begin position="3"/>
        <end position="120"/>
    </location>
</feature>
<dbReference type="InterPro" id="IPR011006">
    <property type="entry name" value="CheY-like_superfamily"/>
</dbReference>
<evidence type="ECO:0000256" key="6">
    <source>
        <dbReference type="ARBA" id="ARBA00023125"/>
    </source>
</evidence>
<dbReference type="SUPFAM" id="SSF46689">
    <property type="entry name" value="Homeodomain-like"/>
    <property type="match status" value="1"/>
</dbReference>
<dbReference type="PANTHER" id="PTHR42713">
    <property type="entry name" value="HISTIDINE KINASE-RELATED"/>
    <property type="match status" value="1"/>
</dbReference>
<organism evidence="11 12">
    <name type="scientific">Paenibacillus lemnae</name>
    <dbReference type="NCBI Taxonomy" id="1330551"/>
    <lineage>
        <taxon>Bacteria</taxon>
        <taxon>Bacillati</taxon>
        <taxon>Bacillota</taxon>
        <taxon>Bacilli</taxon>
        <taxon>Bacillales</taxon>
        <taxon>Paenibacillaceae</taxon>
        <taxon>Paenibacillus</taxon>
    </lineage>
</organism>
<protein>
    <submittedName>
        <fullName evidence="11">Response regulator transcription factor</fullName>
    </submittedName>
</protein>
<evidence type="ECO:0000256" key="4">
    <source>
        <dbReference type="ARBA" id="ARBA00023012"/>
    </source>
</evidence>
<evidence type="ECO:0000313" key="12">
    <source>
        <dbReference type="Proteomes" id="UP000565468"/>
    </source>
</evidence>
<dbReference type="Gene3D" id="3.40.50.2300">
    <property type="match status" value="1"/>
</dbReference>
<name>A0A848M3V4_PAELE</name>
<dbReference type="SMART" id="SM00448">
    <property type="entry name" value="REC"/>
    <property type="match status" value="1"/>
</dbReference>
<keyword evidence="2" id="KW-0963">Cytoplasm</keyword>
<evidence type="ECO:0000256" key="3">
    <source>
        <dbReference type="ARBA" id="ARBA00022553"/>
    </source>
</evidence>
<accession>A0A848M3V4</accession>
<dbReference type="InterPro" id="IPR009057">
    <property type="entry name" value="Homeodomain-like_sf"/>
</dbReference>
<dbReference type="PROSITE" id="PS50110">
    <property type="entry name" value="RESPONSE_REGULATORY"/>
    <property type="match status" value="1"/>
</dbReference>